<evidence type="ECO:0000256" key="3">
    <source>
        <dbReference type="ARBA" id="ARBA00023163"/>
    </source>
</evidence>
<dbReference type="InterPro" id="IPR001647">
    <property type="entry name" value="HTH_TetR"/>
</dbReference>
<organism evidence="7 8">
    <name type="scientific">Bdellovibrio bacteriovorus str. Tiberius</name>
    <dbReference type="NCBI Taxonomy" id="1069642"/>
    <lineage>
        <taxon>Bacteria</taxon>
        <taxon>Pseudomonadati</taxon>
        <taxon>Bdellovibrionota</taxon>
        <taxon>Bdellovibrionia</taxon>
        <taxon>Bdellovibrionales</taxon>
        <taxon>Pseudobdellovibrionaceae</taxon>
        <taxon>Bdellovibrio</taxon>
    </lineage>
</organism>
<feature type="domain" description="HTH tetR-type" evidence="6">
    <location>
        <begin position="26"/>
        <end position="86"/>
    </location>
</feature>
<feature type="region of interest" description="Disordered" evidence="5">
    <location>
        <begin position="1"/>
        <end position="28"/>
    </location>
</feature>
<evidence type="ECO:0000256" key="1">
    <source>
        <dbReference type="ARBA" id="ARBA00023015"/>
    </source>
</evidence>
<evidence type="ECO:0000256" key="4">
    <source>
        <dbReference type="PROSITE-ProRule" id="PRU00335"/>
    </source>
</evidence>
<evidence type="ECO:0000256" key="2">
    <source>
        <dbReference type="ARBA" id="ARBA00023125"/>
    </source>
</evidence>
<dbReference type="PANTHER" id="PTHR30055:SF234">
    <property type="entry name" value="HTH-TYPE TRANSCRIPTIONAL REGULATOR BETI"/>
    <property type="match status" value="1"/>
</dbReference>
<evidence type="ECO:0000256" key="5">
    <source>
        <dbReference type="SAM" id="MobiDB-lite"/>
    </source>
</evidence>
<dbReference type="AlphaFoldDB" id="K7ZGM7"/>
<feature type="DNA-binding region" description="H-T-H motif" evidence="4">
    <location>
        <begin position="49"/>
        <end position="68"/>
    </location>
</feature>
<keyword evidence="3" id="KW-0804">Transcription</keyword>
<dbReference type="PROSITE" id="PS50977">
    <property type="entry name" value="HTH_TETR_2"/>
    <property type="match status" value="1"/>
</dbReference>
<dbReference type="KEGG" id="bbat:Bdt_2987"/>
<dbReference type="Pfam" id="PF00440">
    <property type="entry name" value="TetR_N"/>
    <property type="match status" value="1"/>
</dbReference>
<dbReference type="SUPFAM" id="SSF48498">
    <property type="entry name" value="Tetracyclin repressor-like, C-terminal domain"/>
    <property type="match status" value="1"/>
</dbReference>
<dbReference type="GO" id="GO:0003700">
    <property type="term" value="F:DNA-binding transcription factor activity"/>
    <property type="evidence" value="ECO:0007669"/>
    <property type="project" value="TreeGrafter"/>
</dbReference>
<protein>
    <submittedName>
        <fullName evidence="7">Putative transcriptional regulator</fullName>
    </submittedName>
</protein>
<dbReference type="Proteomes" id="UP000010074">
    <property type="component" value="Chromosome"/>
</dbReference>
<accession>K7ZGM7</accession>
<dbReference type="EMBL" id="CP002930">
    <property type="protein sequence ID" value="AFY02662.1"/>
    <property type="molecule type" value="Genomic_DNA"/>
</dbReference>
<dbReference type="PRINTS" id="PR00455">
    <property type="entry name" value="HTHTETR"/>
</dbReference>
<dbReference type="SUPFAM" id="SSF46689">
    <property type="entry name" value="Homeodomain-like"/>
    <property type="match status" value="1"/>
</dbReference>
<evidence type="ECO:0000313" key="7">
    <source>
        <dbReference type="EMBL" id="AFY02662.1"/>
    </source>
</evidence>
<dbReference type="PATRIC" id="fig|1069642.3.peg.2956"/>
<reference evidence="7 8" key="1">
    <citation type="journal article" date="2012" name="BMC Genomics">
        <title>Genome analysis of a simultaneously predatory and prey-independent, novel Bdellovibrio bacteriovorus from the River Tiber, supports in silico predictions of both ancient and recent lateral gene transfer from diverse bacteria.</title>
        <authorList>
            <person name="Hobley L."/>
            <person name="Lerner T.R."/>
            <person name="Williams L.E."/>
            <person name="Lambert C."/>
            <person name="Till R."/>
            <person name="Milner D.S."/>
            <person name="Basford S.M."/>
            <person name="Capeness M.J."/>
            <person name="Fenton A.K."/>
            <person name="Atterbury R.J."/>
            <person name="Harris M.A."/>
            <person name="Sockett R.E."/>
        </authorList>
    </citation>
    <scope>NUCLEOTIDE SEQUENCE [LARGE SCALE GENOMIC DNA]</scope>
    <source>
        <strain evidence="7 8">Tiberius</strain>
    </source>
</reference>
<dbReference type="InterPro" id="IPR009057">
    <property type="entry name" value="Homeodomain-like_sf"/>
</dbReference>
<dbReference type="InterPro" id="IPR036271">
    <property type="entry name" value="Tet_transcr_reg_TetR-rel_C_sf"/>
</dbReference>
<keyword evidence="2 4" id="KW-0238">DNA-binding</keyword>
<evidence type="ECO:0000313" key="8">
    <source>
        <dbReference type="Proteomes" id="UP000010074"/>
    </source>
</evidence>
<dbReference type="GO" id="GO:0000976">
    <property type="term" value="F:transcription cis-regulatory region binding"/>
    <property type="evidence" value="ECO:0007669"/>
    <property type="project" value="TreeGrafter"/>
</dbReference>
<dbReference type="OrthoDB" id="2356263at2"/>
<dbReference type="PANTHER" id="PTHR30055">
    <property type="entry name" value="HTH-TYPE TRANSCRIPTIONAL REGULATOR RUTR"/>
    <property type="match status" value="1"/>
</dbReference>
<keyword evidence="1" id="KW-0805">Transcription regulation</keyword>
<sequence length="216" mass="24626">MSDTSQLKTVQDESSDSQKGKKRDRSASEERLIAAGIEIFSKHGYDGSTTKLIAKKADVNESLIGRYFDGKEGLLLTIVERFIEEMRNEELEYPPQETLADELVKYVEFKVAKSHERDCLGKIIICQCLTDNKFRKKALERIPMFADPKLVARMARFQQQGQIKDNITSDEIAEEIETYLHGAFLFDLILSETPEEEVVKSARRFIGHYTAGITKP</sequence>
<dbReference type="InterPro" id="IPR050109">
    <property type="entry name" value="HTH-type_TetR-like_transc_reg"/>
</dbReference>
<dbReference type="RefSeq" id="WP_015092081.1">
    <property type="nucleotide sequence ID" value="NC_019567.1"/>
</dbReference>
<evidence type="ECO:0000259" key="6">
    <source>
        <dbReference type="PROSITE" id="PS50977"/>
    </source>
</evidence>
<dbReference type="HOGENOM" id="CLU_1308118_0_0_7"/>
<dbReference type="STRING" id="1069642.Bdt_2987"/>
<proteinExistence type="predicted"/>
<name>K7ZGM7_BDEBC</name>
<gene>
    <name evidence="7" type="ORF">Bdt_2987</name>
</gene>
<dbReference type="Gene3D" id="1.10.357.10">
    <property type="entry name" value="Tetracycline Repressor, domain 2"/>
    <property type="match status" value="1"/>
</dbReference>